<evidence type="ECO:0000259" key="2">
    <source>
        <dbReference type="Pfam" id="PF02384"/>
    </source>
</evidence>
<comment type="similarity">
    <text evidence="1">Belongs to the N(4)/N(6)-methyltransferase family.</text>
</comment>
<feature type="domain" description="DNA methylase adenine-specific" evidence="2">
    <location>
        <begin position="119"/>
        <end position="217"/>
    </location>
</feature>
<dbReference type="GO" id="GO:0008170">
    <property type="term" value="F:N-methyltransferase activity"/>
    <property type="evidence" value="ECO:0007669"/>
    <property type="project" value="InterPro"/>
</dbReference>
<gene>
    <name evidence="3" type="ORF">EV147_5064</name>
</gene>
<dbReference type="PRINTS" id="PR00507">
    <property type="entry name" value="N12N6MTFRASE"/>
</dbReference>
<dbReference type="Gene3D" id="3.40.50.150">
    <property type="entry name" value="Vaccinia Virus protein VP39"/>
    <property type="match status" value="1"/>
</dbReference>
<dbReference type="GO" id="GO:0003677">
    <property type="term" value="F:DNA binding"/>
    <property type="evidence" value="ECO:0007669"/>
    <property type="project" value="InterPro"/>
</dbReference>
<evidence type="ECO:0000313" key="4">
    <source>
        <dbReference type="Proteomes" id="UP000291078"/>
    </source>
</evidence>
<dbReference type="AlphaFoldDB" id="A0A4Q7R8A9"/>
<organism evidence="3 4">
    <name type="scientific">Cupriavidus agavae</name>
    <dbReference type="NCBI Taxonomy" id="1001822"/>
    <lineage>
        <taxon>Bacteria</taxon>
        <taxon>Pseudomonadati</taxon>
        <taxon>Pseudomonadota</taxon>
        <taxon>Betaproteobacteria</taxon>
        <taxon>Burkholderiales</taxon>
        <taxon>Burkholderiaceae</taxon>
        <taxon>Cupriavidus</taxon>
    </lineage>
</organism>
<dbReference type="InterPro" id="IPR029063">
    <property type="entry name" value="SAM-dependent_MTases_sf"/>
</dbReference>
<accession>A0A4Q7R8A9</accession>
<reference evidence="3 4" key="1">
    <citation type="journal article" date="2015" name="Stand. Genomic Sci.">
        <title>Genomic Encyclopedia of Bacterial and Archaeal Type Strains, Phase III: the genomes of soil and plant-associated and newly described type strains.</title>
        <authorList>
            <person name="Whitman W.B."/>
            <person name="Woyke T."/>
            <person name="Klenk H.P."/>
            <person name="Zhou Y."/>
            <person name="Lilburn T.G."/>
            <person name="Beck B.J."/>
            <person name="De Vos P."/>
            <person name="Vandamme P."/>
            <person name="Eisen J.A."/>
            <person name="Garrity G."/>
            <person name="Hugenholtz P."/>
            <person name="Kyrpides N.C."/>
        </authorList>
    </citation>
    <scope>NUCLEOTIDE SEQUENCE [LARGE SCALE GENOMIC DNA]</scope>
    <source>
        <strain evidence="3 4">ASC-9842</strain>
    </source>
</reference>
<sequence length="308" mass="34182">MSKAAKRRFEGTASDPHKQLLSYFKAFGHRHSMHEVFSDFVELSALAISNAVDRHQFDAREKRYLEIVKRYEREDLVRFSHMLRALTMTFEARVQQLVPHGDGLADVLGQTYMLLELGNDRAGQFFTPYSVSRLMASINNGDGNPYIDRDGFVSISEPACGAAGMVIACADALHDAGRNYQQSMHATCIDIDPRCVHMAYVQLSLLHIPAIVVHGNALSVEAWGTWFTPAHVLGGWGAKLRLQRFREAMESLSEAVPAPADCTELNPSPSPNEDKVELTLHVSADPKQPSVQAATMLVFVPDDQLALF</sequence>
<proteinExistence type="inferred from homology"/>
<evidence type="ECO:0000313" key="3">
    <source>
        <dbReference type="EMBL" id="RZT29101.1"/>
    </source>
</evidence>
<dbReference type="Pfam" id="PF02384">
    <property type="entry name" value="N6_Mtase"/>
    <property type="match status" value="1"/>
</dbReference>
<dbReference type="GO" id="GO:0032259">
    <property type="term" value="P:methylation"/>
    <property type="evidence" value="ECO:0007669"/>
    <property type="project" value="UniProtKB-KW"/>
</dbReference>
<dbReference type="SUPFAM" id="SSF53335">
    <property type="entry name" value="S-adenosyl-L-methionine-dependent methyltransferases"/>
    <property type="match status" value="1"/>
</dbReference>
<evidence type="ECO:0000256" key="1">
    <source>
        <dbReference type="ARBA" id="ARBA00006594"/>
    </source>
</evidence>
<dbReference type="EMBL" id="SGXM01000013">
    <property type="protein sequence ID" value="RZT29101.1"/>
    <property type="molecule type" value="Genomic_DNA"/>
</dbReference>
<keyword evidence="4" id="KW-1185">Reference proteome</keyword>
<dbReference type="InterPro" id="IPR003356">
    <property type="entry name" value="DNA_methylase_A-5"/>
</dbReference>
<keyword evidence="3" id="KW-0489">Methyltransferase</keyword>
<name>A0A4Q7R8A9_9BURK</name>
<dbReference type="Proteomes" id="UP000291078">
    <property type="component" value="Unassembled WGS sequence"/>
</dbReference>
<dbReference type="RefSeq" id="WP_130393947.1">
    <property type="nucleotide sequence ID" value="NZ_SGXM01000013.1"/>
</dbReference>
<dbReference type="OrthoDB" id="9784823at2"/>
<keyword evidence="3" id="KW-0808">Transferase</keyword>
<comment type="caution">
    <text evidence="3">The sequence shown here is derived from an EMBL/GenBank/DDBJ whole genome shotgun (WGS) entry which is preliminary data.</text>
</comment>
<protein>
    <submittedName>
        <fullName evidence="3">N-6 DNA methylase</fullName>
    </submittedName>
</protein>